<dbReference type="OrthoDB" id="439917at2759"/>
<dbReference type="InterPro" id="IPR011641">
    <property type="entry name" value="Tyr-kin_ephrin_A/B_rcpt-like"/>
</dbReference>
<sequence length="93" mass="9077">MILTSTSISCLVTILLASAAAAVPQAACPAGEYGAVDGTCHPCPPGTYQPNAGSTSCIPTDPNFFAPAPGETMESPCPPGTCSPGLAATCSSC</sequence>
<evidence type="ECO:0000313" key="3">
    <source>
        <dbReference type="EMBL" id="EKM54208.1"/>
    </source>
</evidence>
<dbReference type="SUPFAM" id="SSF57184">
    <property type="entry name" value="Growth factor receptor domain"/>
    <property type="match status" value="1"/>
</dbReference>
<proteinExistence type="predicted"/>
<dbReference type="HOGENOM" id="CLU_2400396_0_0_1"/>
<dbReference type="Gene3D" id="2.10.50.10">
    <property type="entry name" value="Tumor Necrosis Factor Receptor, subunit A, domain 2"/>
    <property type="match status" value="1"/>
</dbReference>
<reference evidence="3 4" key="1">
    <citation type="journal article" date="2012" name="BMC Genomics">
        <title>Comparative genomics of the white-rot fungi, Phanerochaete carnosa and P. chrysosporium, to elucidate the genetic basis of the distinct wood types they colonize.</title>
        <authorList>
            <person name="Suzuki H."/>
            <person name="MacDonald J."/>
            <person name="Syed K."/>
            <person name="Salamov A."/>
            <person name="Hori C."/>
            <person name="Aerts A."/>
            <person name="Henrissat B."/>
            <person name="Wiebenga A."/>
            <person name="vanKuyk P.A."/>
            <person name="Barry K."/>
            <person name="Lindquist E."/>
            <person name="LaButti K."/>
            <person name="Lapidus A."/>
            <person name="Lucas S."/>
            <person name="Coutinho P."/>
            <person name="Gong Y."/>
            <person name="Samejima M."/>
            <person name="Mahadevan R."/>
            <person name="Abou-Zaid M."/>
            <person name="de Vries R.P."/>
            <person name="Igarashi K."/>
            <person name="Yadav J.S."/>
            <person name="Grigoriev I.V."/>
            <person name="Master E.R."/>
        </authorList>
    </citation>
    <scope>NUCLEOTIDE SEQUENCE [LARGE SCALE GENOMIC DNA]</scope>
    <source>
        <strain evidence="3 4">HHB-10118-sp</strain>
    </source>
</reference>
<dbReference type="KEGG" id="pco:PHACADRAFT_257894"/>
<keyword evidence="1" id="KW-0732">Signal</keyword>
<organism evidence="3 4">
    <name type="scientific">Phanerochaete carnosa (strain HHB-10118-sp)</name>
    <name type="common">White-rot fungus</name>
    <name type="synonym">Peniophora carnosa</name>
    <dbReference type="NCBI Taxonomy" id="650164"/>
    <lineage>
        <taxon>Eukaryota</taxon>
        <taxon>Fungi</taxon>
        <taxon>Dikarya</taxon>
        <taxon>Basidiomycota</taxon>
        <taxon>Agaricomycotina</taxon>
        <taxon>Agaricomycetes</taxon>
        <taxon>Polyporales</taxon>
        <taxon>Phanerochaetaceae</taxon>
        <taxon>Phanerochaete</taxon>
    </lineage>
</organism>
<dbReference type="Pfam" id="PF07699">
    <property type="entry name" value="Ephrin_rec_like"/>
    <property type="match status" value="1"/>
</dbReference>
<dbReference type="RefSeq" id="XP_007396907.1">
    <property type="nucleotide sequence ID" value="XM_007396845.1"/>
</dbReference>
<evidence type="ECO:0000313" key="4">
    <source>
        <dbReference type="Proteomes" id="UP000008370"/>
    </source>
</evidence>
<evidence type="ECO:0000259" key="2">
    <source>
        <dbReference type="Pfam" id="PF07699"/>
    </source>
</evidence>
<dbReference type="InParanoid" id="K5VRS8"/>
<feature type="chain" id="PRO_5003888562" description="Tyrosine-protein kinase ephrin type A/B receptor-like domain-containing protein" evidence="1">
    <location>
        <begin position="23"/>
        <end position="93"/>
    </location>
</feature>
<dbReference type="AlphaFoldDB" id="K5VRS8"/>
<dbReference type="SMART" id="SM01411">
    <property type="entry name" value="Ephrin_rec_like"/>
    <property type="match status" value="1"/>
</dbReference>
<gene>
    <name evidence="3" type="ORF">PHACADRAFT_257894</name>
</gene>
<dbReference type="EMBL" id="JH930473">
    <property type="protein sequence ID" value="EKM54208.1"/>
    <property type="molecule type" value="Genomic_DNA"/>
</dbReference>
<feature type="signal peptide" evidence="1">
    <location>
        <begin position="1"/>
        <end position="22"/>
    </location>
</feature>
<evidence type="ECO:0000256" key="1">
    <source>
        <dbReference type="SAM" id="SignalP"/>
    </source>
</evidence>
<accession>K5VRS8</accession>
<feature type="domain" description="Tyrosine-protein kinase ephrin type A/B receptor-like" evidence="2">
    <location>
        <begin position="37"/>
        <end position="75"/>
    </location>
</feature>
<protein>
    <recommendedName>
        <fullName evidence="2">Tyrosine-protein kinase ephrin type A/B receptor-like domain-containing protein</fullName>
    </recommendedName>
</protein>
<dbReference type="InterPro" id="IPR009030">
    <property type="entry name" value="Growth_fac_rcpt_cys_sf"/>
</dbReference>
<dbReference type="GeneID" id="18916970"/>
<name>K5VRS8_PHACS</name>
<dbReference type="Proteomes" id="UP000008370">
    <property type="component" value="Unassembled WGS sequence"/>
</dbReference>
<keyword evidence="4" id="KW-1185">Reference proteome</keyword>